<dbReference type="InterPro" id="IPR029024">
    <property type="entry name" value="TerB-like"/>
</dbReference>
<gene>
    <name evidence="4" type="ORF">C1752_03229</name>
</gene>
<protein>
    <recommendedName>
        <fullName evidence="6">TerB-C domain-containing protein</fullName>
    </recommendedName>
</protein>
<dbReference type="InterPro" id="IPR025266">
    <property type="entry name" value="TerB_N"/>
</dbReference>
<dbReference type="OrthoDB" id="227636at2"/>
<evidence type="ECO:0000313" key="5">
    <source>
        <dbReference type="Proteomes" id="UP000248857"/>
    </source>
</evidence>
<name>A0A2W1JGI0_9CYAN</name>
<dbReference type="AlphaFoldDB" id="A0A2W1JGI0"/>
<keyword evidence="5" id="KW-1185">Reference proteome</keyword>
<proteinExistence type="predicted"/>
<dbReference type="Proteomes" id="UP000248857">
    <property type="component" value="Unassembled WGS sequence"/>
</dbReference>
<evidence type="ECO:0000256" key="1">
    <source>
        <dbReference type="SAM" id="MobiDB-lite"/>
    </source>
</evidence>
<dbReference type="CDD" id="cd07176">
    <property type="entry name" value="terB"/>
    <property type="match status" value="1"/>
</dbReference>
<feature type="domain" description="TerB N-terminal" evidence="2">
    <location>
        <begin position="55"/>
        <end position="250"/>
    </location>
</feature>
<comment type="caution">
    <text evidence="4">The sequence shown here is derived from an EMBL/GenBank/DDBJ whole genome shotgun (WGS) entry which is preliminary data.</text>
</comment>
<organism evidence="4 5">
    <name type="scientific">Acaryochloris thomasi RCC1774</name>
    <dbReference type="NCBI Taxonomy" id="1764569"/>
    <lineage>
        <taxon>Bacteria</taxon>
        <taxon>Bacillati</taxon>
        <taxon>Cyanobacteriota</taxon>
        <taxon>Cyanophyceae</taxon>
        <taxon>Acaryochloridales</taxon>
        <taxon>Acaryochloridaceae</taxon>
        <taxon>Acaryochloris</taxon>
        <taxon>Acaryochloris thomasi</taxon>
    </lineage>
</organism>
<dbReference type="Pfam" id="PF13208">
    <property type="entry name" value="TerB_N"/>
    <property type="match status" value="1"/>
</dbReference>
<evidence type="ECO:0000313" key="4">
    <source>
        <dbReference type="EMBL" id="PZD72713.1"/>
    </source>
</evidence>
<reference evidence="4 5" key="1">
    <citation type="journal article" date="2018" name="Sci. Rep.">
        <title>A novel species of the marine cyanobacterium Acaryochloris with a unique pigment content and lifestyle.</title>
        <authorList>
            <person name="Partensky F."/>
            <person name="Six C."/>
            <person name="Ratin M."/>
            <person name="Garczarek L."/>
            <person name="Vaulot D."/>
            <person name="Probert I."/>
            <person name="Calteau A."/>
            <person name="Gourvil P."/>
            <person name="Marie D."/>
            <person name="Grebert T."/>
            <person name="Bouchier C."/>
            <person name="Le Panse S."/>
            <person name="Gachenot M."/>
            <person name="Rodriguez F."/>
            <person name="Garrido J.L."/>
        </authorList>
    </citation>
    <scope>NUCLEOTIDE SEQUENCE [LARGE SCALE GENOMIC DNA]</scope>
    <source>
        <strain evidence="4 5">RCC1774</strain>
    </source>
</reference>
<evidence type="ECO:0008006" key="6">
    <source>
        <dbReference type="Google" id="ProtNLM"/>
    </source>
</evidence>
<dbReference type="InterPro" id="IPR028932">
    <property type="entry name" value="TerB-C"/>
</dbReference>
<accession>A0A2W1JGI0</accession>
<dbReference type="SUPFAM" id="SSF158682">
    <property type="entry name" value="TerB-like"/>
    <property type="match status" value="1"/>
</dbReference>
<dbReference type="Pfam" id="PF15615">
    <property type="entry name" value="TerB_C"/>
    <property type="match status" value="1"/>
</dbReference>
<feature type="region of interest" description="Disordered" evidence="1">
    <location>
        <begin position="9"/>
        <end position="39"/>
    </location>
</feature>
<dbReference type="EMBL" id="PQWO01000008">
    <property type="protein sequence ID" value="PZD72713.1"/>
    <property type="molecule type" value="Genomic_DNA"/>
</dbReference>
<feature type="domain" description="TerB-C" evidence="3">
    <location>
        <begin position="600"/>
        <end position="715"/>
    </location>
</feature>
<dbReference type="RefSeq" id="WP_110986679.1">
    <property type="nucleotide sequence ID" value="NZ_CAWNWM010000008.1"/>
</dbReference>
<evidence type="ECO:0000259" key="2">
    <source>
        <dbReference type="Pfam" id="PF13208"/>
    </source>
</evidence>
<sequence length="718" mass="79549">MLNWLKKLLPAKPQPPAEAPSTSALPLPEKSALPKSESAATPELSTLSVARWVMPGEAVTVADYTLTHGLIYIGNSLAGIHEHVSIEPCLINPQLKVDSEQPDHRGEWMTHWPSYSEIPSGCRAAYLEWLAAGRTDPDIHVGYVFLFLYGLERRVLYDLRDSTADYTAELTQIMDEVERLMTLYDHSESFSRDAANFLEACWLLQSPRGLALRQPPREGPGDSIPLQLTLGKLAQAGEPLPAHWALAWVLDVTKAKPSSCLLELQSLFRLRYHDQLGKGIILDGSGPSVSLTRTYQPATVSFGAPLEITAELPEFTQTANRLEVIQPLVESCVDRLDPYCRWLSRNLELRGSYGAVLRLPLEIALQHELPRVSQFRQWATVCLSEYEFQVIPAQELFQQWTAEPLVKFSKADAVLLSEFLETQGIGVEPDARFGGKPLKANQNVVLFRLIHGAMVEPSSSYSTAQLLLHLAALVVVSEELDAAGMVHVQKYLAWTPSLQEPERDRLLAYFQWLCCSKPTLRGLKARLADISGGRKVAIAKFLISVAKAGGEAQPEVIDVLTKLYPLLGFEAEQVHRQLHADEPLTFVAKEPPAAVTTAVPSKIGLNLDLIQRRQDESQAASAILSDIFVEEPEEPEASEISADIGLDEAHVSFLLALAKQPQWEREALEKIAVDLNLMLDGALENINEIAFDQCDEALIEGDEPLEVNPEVLEQLLDD</sequence>
<evidence type="ECO:0000259" key="3">
    <source>
        <dbReference type="Pfam" id="PF15615"/>
    </source>
</evidence>